<proteinExistence type="predicted"/>
<accession>F2CFJ5</accession>
<evidence type="ECO:0000313" key="2">
    <source>
        <dbReference type="Proteomes" id="UP000004826"/>
    </source>
</evidence>
<name>F2CFJ5_STRSA</name>
<dbReference type="GO" id="GO:0016787">
    <property type="term" value="F:hydrolase activity"/>
    <property type="evidence" value="ECO:0007669"/>
    <property type="project" value="UniProtKB-KW"/>
</dbReference>
<keyword evidence="1" id="KW-0378">Hydrolase</keyword>
<comment type="caution">
    <text evidence="1">The sequence shown here is derived from an EMBL/GenBank/DDBJ whole genome shotgun (WGS) entry which is preliminary data.</text>
</comment>
<dbReference type="RefSeq" id="WP_002918055.1">
    <property type="nucleotide sequence ID" value="NZ_GL878562.1"/>
</dbReference>
<dbReference type="EMBL" id="AFBE01000010">
    <property type="protein sequence ID" value="EGF18170.1"/>
    <property type="molecule type" value="Genomic_DNA"/>
</dbReference>
<dbReference type="AlphaFoldDB" id="F2CFJ5"/>
<evidence type="ECO:0000313" key="1">
    <source>
        <dbReference type="EMBL" id="EGF18170.1"/>
    </source>
</evidence>
<organism evidence="1 2">
    <name type="scientific">Streptococcus sanguinis SK408</name>
    <dbReference type="NCBI Taxonomy" id="888818"/>
    <lineage>
        <taxon>Bacteria</taxon>
        <taxon>Bacillati</taxon>
        <taxon>Bacillota</taxon>
        <taxon>Bacilli</taxon>
        <taxon>Lactobacillales</taxon>
        <taxon>Streptococcaceae</taxon>
        <taxon>Streptococcus</taxon>
    </lineage>
</organism>
<protein>
    <submittedName>
        <fullName evidence="1">DNA-entry nuclease</fullName>
        <ecNumber evidence="1">3.1.30.-</ecNumber>
    </submittedName>
</protein>
<gene>
    <name evidence="1" type="primary">endA2</name>
    <name evidence="1" type="ORF">HMPREF9391_1478</name>
</gene>
<dbReference type="HOGENOM" id="CLU_1204273_0_0_9"/>
<dbReference type="InterPro" id="IPR044929">
    <property type="entry name" value="DNA/RNA_non-sp_Endonuclease_sf"/>
</dbReference>
<reference evidence="1 2" key="1">
    <citation type="submission" date="2011-02" db="EMBL/GenBank/DDBJ databases">
        <authorList>
            <person name="Muzny D."/>
            <person name="Qin X."/>
            <person name="Deng J."/>
            <person name="Jiang H."/>
            <person name="Liu Y."/>
            <person name="Qu J."/>
            <person name="Song X.-Z."/>
            <person name="Zhang L."/>
            <person name="Thornton R."/>
            <person name="Coyle M."/>
            <person name="Francisco L."/>
            <person name="Jackson L."/>
            <person name="Javaid M."/>
            <person name="Korchina V."/>
            <person name="Kovar C."/>
            <person name="Mata R."/>
            <person name="Mathew T."/>
            <person name="Ngo R."/>
            <person name="Nguyen L."/>
            <person name="Nguyen N."/>
            <person name="Okwuonu G."/>
            <person name="Ongeri F."/>
            <person name="Pham C."/>
            <person name="Simmons D."/>
            <person name="Wilczek-Boney K."/>
            <person name="Hale W."/>
            <person name="Jakkamsetti A."/>
            <person name="Pham P."/>
            <person name="Ruth R."/>
            <person name="San Lucas F."/>
            <person name="Warren J."/>
            <person name="Zhang J."/>
            <person name="Zhao Z."/>
            <person name="Zhou C."/>
            <person name="Zhu D."/>
            <person name="Lee S."/>
            <person name="Bess C."/>
            <person name="Blankenburg K."/>
            <person name="Forbes L."/>
            <person name="Fu Q."/>
            <person name="Gubbala S."/>
            <person name="Hirani K."/>
            <person name="Jayaseelan J.C."/>
            <person name="Lara F."/>
            <person name="Munidasa M."/>
            <person name="Palculict T."/>
            <person name="Patil S."/>
            <person name="Pu L.-L."/>
            <person name="Saada N."/>
            <person name="Tang L."/>
            <person name="Weissenberger G."/>
            <person name="Zhu Y."/>
            <person name="Hemphill L."/>
            <person name="Shang Y."/>
            <person name="Youmans B."/>
            <person name="Ayvaz T."/>
            <person name="Ross M."/>
            <person name="Santibanez J."/>
            <person name="Aqrawi P."/>
            <person name="Gross S."/>
            <person name="Joshi V."/>
            <person name="Fowler G."/>
            <person name="Nazareth L."/>
            <person name="Reid J."/>
            <person name="Worley K."/>
            <person name="Petrosino J."/>
            <person name="Highlander S."/>
            <person name="Gibbs R."/>
        </authorList>
    </citation>
    <scope>NUCLEOTIDE SEQUENCE [LARGE SCALE GENOMIC DNA]</scope>
    <source>
        <strain evidence="1 2">SK408</strain>
    </source>
</reference>
<dbReference type="Proteomes" id="UP000004826">
    <property type="component" value="Unassembled WGS sequence"/>
</dbReference>
<dbReference type="EC" id="3.1.30.-" evidence="1"/>
<dbReference type="PATRIC" id="fig|888818.3.peg.1438"/>
<dbReference type="Gene3D" id="3.40.570.10">
    <property type="entry name" value="Extracellular Endonuclease, subunit A"/>
    <property type="match status" value="1"/>
</dbReference>
<sequence length="230" mass="27042">MEQKEILKLLRVRKKHLSKKISRRKIKTRYCSNFFPKEKCLNYFVVNDNIAEIEFSDKGETGYIVEHSIDYKERPVGAKYFIKQGDGDYPRSGKVTPSYWNKLKRTTDYDKFFRRGHLIASTFGGDKKMSDTSNRGKKSQFIQTKWSNENDNGRNPYCQWHFEKIIKDRVVTDSVCMDSRPIYRNKADIIPIGVHLQAVTAEESLFNVFLPNIDPNIVIDYKKCTFKSRK</sequence>